<feature type="non-terminal residue" evidence="1">
    <location>
        <position position="120"/>
    </location>
</feature>
<dbReference type="Proteomes" id="UP001164746">
    <property type="component" value="Chromosome 7"/>
</dbReference>
<reference evidence="1" key="1">
    <citation type="submission" date="2022-11" db="EMBL/GenBank/DDBJ databases">
        <title>Centuries of genome instability and evolution in soft-shell clam transmissible cancer (bioRxiv).</title>
        <authorList>
            <person name="Hart S.F.M."/>
            <person name="Yonemitsu M.A."/>
            <person name="Giersch R.M."/>
            <person name="Beal B.F."/>
            <person name="Arriagada G."/>
            <person name="Davis B.W."/>
            <person name="Ostrander E.A."/>
            <person name="Goff S.P."/>
            <person name="Metzger M.J."/>
        </authorList>
    </citation>
    <scope>NUCLEOTIDE SEQUENCE</scope>
    <source>
        <strain evidence="1">MELC-2E11</strain>
        <tissue evidence="1">Siphon/mantle</tissue>
    </source>
</reference>
<sequence length="120" mass="13112">SGVESREFRKSPGGPKELGQKLPVHVLVEIEGQSNRPKEEIDELHRPIELSKKVFDENVEVFNSGGSTRIALPCVDMLTTAVGKECDLGTASALIRAIQSYGQSENFKATHVRDPHTAVT</sequence>
<accession>A0ABY7EPR2</accession>
<dbReference type="EMBL" id="CP111018">
    <property type="protein sequence ID" value="WAR11072.1"/>
    <property type="molecule type" value="Genomic_DNA"/>
</dbReference>
<name>A0ABY7EPR2_MYAAR</name>
<organism evidence="1 2">
    <name type="scientific">Mya arenaria</name>
    <name type="common">Soft-shell clam</name>
    <dbReference type="NCBI Taxonomy" id="6604"/>
    <lineage>
        <taxon>Eukaryota</taxon>
        <taxon>Metazoa</taxon>
        <taxon>Spiralia</taxon>
        <taxon>Lophotrochozoa</taxon>
        <taxon>Mollusca</taxon>
        <taxon>Bivalvia</taxon>
        <taxon>Autobranchia</taxon>
        <taxon>Heteroconchia</taxon>
        <taxon>Euheterodonta</taxon>
        <taxon>Imparidentia</taxon>
        <taxon>Neoheterodontei</taxon>
        <taxon>Myida</taxon>
        <taxon>Myoidea</taxon>
        <taxon>Myidae</taxon>
        <taxon>Mya</taxon>
    </lineage>
</organism>
<evidence type="ECO:0000313" key="2">
    <source>
        <dbReference type="Proteomes" id="UP001164746"/>
    </source>
</evidence>
<proteinExistence type="predicted"/>
<protein>
    <submittedName>
        <fullName evidence="1">Uncharacterized protein</fullName>
    </submittedName>
</protein>
<keyword evidence="2" id="KW-1185">Reference proteome</keyword>
<evidence type="ECO:0000313" key="1">
    <source>
        <dbReference type="EMBL" id="WAR11072.1"/>
    </source>
</evidence>
<gene>
    <name evidence="1" type="ORF">MAR_036148</name>
</gene>